<dbReference type="OrthoDB" id="513141at2"/>
<name>A0A3N4VJG8_9GAMM</name>
<proteinExistence type="predicted"/>
<dbReference type="AlphaFoldDB" id="A0A3N4VJG8"/>
<dbReference type="EMBL" id="RKQN01000003">
    <property type="protein sequence ID" value="RPE77187.1"/>
    <property type="molecule type" value="Genomic_DNA"/>
</dbReference>
<reference evidence="2 3" key="1">
    <citation type="submission" date="2018-11" db="EMBL/GenBank/DDBJ databases">
        <title>Genomic Encyclopedia of Type Strains, Phase IV (KMG-IV): sequencing the most valuable type-strain genomes for metagenomic binning, comparative biology and taxonomic classification.</title>
        <authorList>
            <person name="Goeker M."/>
        </authorList>
    </citation>
    <scope>NUCLEOTIDE SEQUENCE [LARGE SCALE GENOMIC DNA]</scope>
    <source>
        <strain evidence="2 3">DSM 25623</strain>
    </source>
</reference>
<evidence type="ECO:0000313" key="3">
    <source>
        <dbReference type="Proteomes" id="UP000269708"/>
    </source>
</evidence>
<dbReference type="Pfam" id="PF19649">
    <property type="entry name" value="DUF6152"/>
    <property type="match status" value="1"/>
</dbReference>
<protein>
    <submittedName>
        <fullName evidence="2">Uncharacterized protein</fullName>
    </submittedName>
</protein>
<evidence type="ECO:0000313" key="2">
    <source>
        <dbReference type="EMBL" id="RPE77187.1"/>
    </source>
</evidence>
<dbReference type="RefSeq" id="WP_123770770.1">
    <property type="nucleotide sequence ID" value="NZ_RKQN01000003.1"/>
</dbReference>
<accession>A0A3N4VJG8</accession>
<dbReference type="InterPro" id="IPR046150">
    <property type="entry name" value="DUF6152"/>
</dbReference>
<keyword evidence="1" id="KW-0732">Signal</keyword>
<dbReference type="Proteomes" id="UP000269708">
    <property type="component" value="Unassembled WGS sequence"/>
</dbReference>
<sequence>MNRVFRFLPALPALLASLLFASAALAHHGWGSYDADKTMTFDAKLAEVRWGDPHAEAEVDHQGRRWTVVLAPTSRMQARGLPEGALAVGKTLTIVGYPRRDGSAELRAERVIVDGKTVELR</sequence>
<gene>
    <name evidence="2" type="ORF">EDC50_2452</name>
</gene>
<feature type="signal peptide" evidence="1">
    <location>
        <begin position="1"/>
        <end position="26"/>
    </location>
</feature>
<evidence type="ECO:0000256" key="1">
    <source>
        <dbReference type="SAM" id="SignalP"/>
    </source>
</evidence>
<keyword evidence="3" id="KW-1185">Reference proteome</keyword>
<organism evidence="2 3">
    <name type="scientific">Vulcaniibacterium tengchongense</name>
    <dbReference type="NCBI Taxonomy" id="1273429"/>
    <lineage>
        <taxon>Bacteria</taxon>
        <taxon>Pseudomonadati</taxon>
        <taxon>Pseudomonadota</taxon>
        <taxon>Gammaproteobacteria</taxon>
        <taxon>Lysobacterales</taxon>
        <taxon>Lysobacteraceae</taxon>
        <taxon>Vulcaniibacterium</taxon>
    </lineage>
</organism>
<feature type="chain" id="PRO_5017985447" evidence="1">
    <location>
        <begin position="27"/>
        <end position="121"/>
    </location>
</feature>
<comment type="caution">
    <text evidence="2">The sequence shown here is derived from an EMBL/GenBank/DDBJ whole genome shotgun (WGS) entry which is preliminary data.</text>
</comment>